<reference evidence="1 2" key="1">
    <citation type="submission" date="2019-07" db="EMBL/GenBank/DDBJ databases">
        <title>De Novo Assembly of kiwifruit Actinidia rufa.</title>
        <authorList>
            <person name="Sugita-Konishi S."/>
            <person name="Sato K."/>
            <person name="Mori E."/>
            <person name="Abe Y."/>
            <person name="Kisaki G."/>
            <person name="Hamano K."/>
            <person name="Suezawa K."/>
            <person name="Otani M."/>
            <person name="Fukuda T."/>
            <person name="Manabe T."/>
            <person name="Gomi K."/>
            <person name="Tabuchi M."/>
            <person name="Akimitsu K."/>
            <person name="Kataoka I."/>
        </authorList>
    </citation>
    <scope>NUCLEOTIDE SEQUENCE [LARGE SCALE GENOMIC DNA]</scope>
    <source>
        <strain evidence="2">cv. Fuchu</strain>
    </source>
</reference>
<accession>A0A7J0F9J1</accession>
<dbReference type="AlphaFoldDB" id="A0A7J0F9J1"/>
<comment type="caution">
    <text evidence="1">The sequence shown here is derived from an EMBL/GenBank/DDBJ whole genome shotgun (WGS) entry which is preliminary data.</text>
</comment>
<protein>
    <submittedName>
        <fullName evidence="1">Uncharacterized protein</fullName>
    </submittedName>
</protein>
<dbReference type="Proteomes" id="UP000585474">
    <property type="component" value="Unassembled WGS sequence"/>
</dbReference>
<evidence type="ECO:0000313" key="2">
    <source>
        <dbReference type="Proteomes" id="UP000585474"/>
    </source>
</evidence>
<proteinExistence type="predicted"/>
<organism evidence="1 2">
    <name type="scientific">Actinidia rufa</name>
    <dbReference type="NCBI Taxonomy" id="165716"/>
    <lineage>
        <taxon>Eukaryota</taxon>
        <taxon>Viridiplantae</taxon>
        <taxon>Streptophyta</taxon>
        <taxon>Embryophyta</taxon>
        <taxon>Tracheophyta</taxon>
        <taxon>Spermatophyta</taxon>
        <taxon>Magnoliopsida</taxon>
        <taxon>eudicotyledons</taxon>
        <taxon>Gunneridae</taxon>
        <taxon>Pentapetalae</taxon>
        <taxon>asterids</taxon>
        <taxon>Ericales</taxon>
        <taxon>Actinidiaceae</taxon>
        <taxon>Actinidia</taxon>
    </lineage>
</organism>
<gene>
    <name evidence="1" type="ORF">Acr_09g0010030</name>
</gene>
<name>A0A7J0F9J1_9ERIC</name>
<sequence length="400" mass="43261">MKLKLIAGGRKNRVAGKKRVEGDRRGGIDSIAGIDPSSPPCLLLRRRGSLAKQVKGRNAYATINYSTLLESPSPYRFSVIKGRTLFRVSEVNPHMKDSHPRESPQQQLDPSLLACFAWLVDRANPWVASPATYSSPAVVLLALPAILHPIRLVQAALGSSIVQVAKFRRQKAKPRGGAPPVAFRSLSFFLSCLVFSLATHSPSSDAGYRSGGDAGNPILSAVSSIGYVFPSAHVPGLSSINGSADLHLYLDSPLAPPLVARLLIGALARTSVLIASSPDRDRMNIHDASLFRTSDWSGEGSLPRPALLLLTIKSLATSGGASGESRYRWRSAEPFMEESPGECVARLGERLNGKERMSTSWNAIRPYLKTRQERKKERERKATGGAPPLGFAFCLLNFAT</sequence>
<keyword evidence="2" id="KW-1185">Reference proteome</keyword>
<evidence type="ECO:0000313" key="1">
    <source>
        <dbReference type="EMBL" id="GFY94557.1"/>
    </source>
</evidence>
<dbReference type="EMBL" id="BJWL01000009">
    <property type="protein sequence ID" value="GFY94557.1"/>
    <property type="molecule type" value="Genomic_DNA"/>
</dbReference>